<comment type="caution">
    <text evidence="3">The sequence shown here is derived from an EMBL/GenBank/DDBJ whole genome shotgun (WGS) entry which is preliminary data.</text>
</comment>
<protein>
    <submittedName>
        <fullName evidence="3">Uncharacterized protein</fullName>
    </submittedName>
</protein>
<keyword evidence="2" id="KW-0812">Transmembrane</keyword>
<proteinExistence type="predicted"/>
<feature type="compositionally biased region" description="Low complexity" evidence="1">
    <location>
        <begin position="196"/>
        <end position="208"/>
    </location>
</feature>
<keyword evidence="2" id="KW-0472">Membrane</keyword>
<feature type="region of interest" description="Disordered" evidence="1">
    <location>
        <begin position="172"/>
        <end position="224"/>
    </location>
</feature>
<evidence type="ECO:0000313" key="3">
    <source>
        <dbReference type="EMBL" id="MBD6619652.1"/>
    </source>
</evidence>
<name>A0AA40VU08_9NOST</name>
<evidence type="ECO:0000313" key="4">
    <source>
        <dbReference type="Proteomes" id="UP001165986"/>
    </source>
</evidence>
<dbReference type="RefSeq" id="WP_191760844.1">
    <property type="nucleotide sequence ID" value="NZ_VJXY01000044.1"/>
</dbReference>
<gene>
    <name evidence="3" type="ORF">FNW02_28480</name>
</gene>
<dbReference type="EMBL" id="VJXY01000044">
    <property type="protein sequence ID" value="MBD6619652.1"/>
    <property type="molecule type" value="Genomic_DNA"/>
</dbReference>
<dbReference type="AlphaFoldDB" id="A0AA40VU08"/>
<feature type="compositionally biased region" description="Low complexity" evidence="1">
    <location>
        <begin position="172"/>
        <end position="183"/>
    </location>
</feature>
<organism evidence="3 4">
    <name type="scientific">Komarekiella delphini-convector SJRDD-AB1</name>
    <dbReference type="NCBI Taxonomy" id="2593771"/>
    <lineage>
        <taxon>Bacteria</taxon>
        <taxon>Bacillati</taxon>
        <taxon>Cyanobacteriota</taxon>
        <taxon>Cyanophyceae</taxon>
        <taxon>Nostocales</taxon>
        <taxon>Nostocaceae</taxon>
        <taxon>Komarekiella</taxon>
        <taxon>Komarekiella delphini-convector</taxon>
    </lineage>
</organism>
<evidence type="ECO:0000256" key="2">
    <source>
        <dbReference type="SAM" id="Phobius"/>
    </source>
</evidence>
<feature type="transmembrane region" description="Helical" evidence="2">
    <location>
        <begin position="21"/>
        <end position="42"/>
    </location>
</feature>
<evidence type="ECO:0000256" key="1">
    <source>
        <dbReference type="SAM" id="MobiDB-lite"/>
    </source>
</evidence>
<dbReference type="Proteomes" id="UP001165986">
    <property type="component" value="Unassembled WGS sequence"/>
</dbReference>
<keyword evidence="4" id="KW-1185">Reference proteome</keyword>
<feature type="compositionally biased region" description="Polar residues" evidence="1">
    <location>
        <begin position="210"/>
        <end position="224"/>
    </location>
</feature>
<keyword evidence="2" id="KW-1133">Transmembrane helix</keyword>
<reference evidence="3" key="1">
    <citation type="submission" date="2019-07" db="EMBL/GenBank/DDBJ databases">
        <title>Toxilogical consequences of a new and cryptic species of cyanobacteria (Komarekiella delphini-convector) recovered from the epidermis of a bottlenose dolphin and 1500 ft. in the air.</title>
        <authorList>
            <person name="Brown A.O."/>
            <person name="Dvorak P."/>
            <person name="Villanueva C.D."/>
            <person name="Foss A.J."/>
            <person name="Garvey A.D."/>
            <person name="Gibson Q.A."/>
            <person name="Johansen J.R."/>
            <person name="Casamatta D.A."/>
        </authorList>
    </citation>
    <scope>NUCLEOTIDE SEQUENCE</scope>
    <source>
        <strain evidence="3">SJRDD-AB1</strain>
    </source>
</reference>
<sequence>MLQSKKVVSRGRNKQGGSASRILTAPVLAVAGWLTMILPSMAVTASYSNDYRVCAARLLSVGVTAQAASQGCATALRPRDLASCVVKIERQTQIAAADALSSCGQARRPNDLASCVVGISQNTQEAINPAVLTYCGRSLLPVTYAQCVVGLRSEIEELTPAQALDTCIDASDSVSGISSSTPPSRLPGGLNPTFDTTPVPTQPSVPVQPNIPTQPSVPVQPGTN</sequence>
<accession>A0AA40VU08</accession>